<evidence type="ECO:0000313" key="4">
    <source>
        <dbReference type="EMBL" id="MEM5292538.1"/>
    </source>
</evidence>
<dbReference type="PANTHER" id="PTHR10314">
    <property type="entry name" value="CYSTATHIONINE BETA-SYNTHASE"/>
    <property type="match status" value="1"/>
</dbReference>
<dbReference type="InterPro" id="IPR036052">
    <property type="entry name" value="TrpB-like_PALP_sf"/>
</dbReference>
<sequence length="392" mass="41477">MTPCTAHRNPYMTGMRCIRCNSLFPVDDYFEGCPDCRSAGWPASVAPAYDDAVFNSKQWENWLAYSGGSVLGEGETPLVRLRALAQRIGVGSLSAKHEGANPTGSHKDRMSAFVVHRAREVGATTLAAASSGNAGVSLAAYAASAGLGCVIVTTPDMSANWRRAAEMHGAQIIATATSAERWLLVSEKARSGAWYPVTNYVTPPVGSNPFGVDGYRAIAYELFAQSGAHQPTDIVVPTSRGDIIWGIAQGYADLRSAGLLKVLPKVHAVEPFPRITRVLAGADMRETFAGSSAVVSIDGATVTFQAVEALRMTGGTAVAVGDKQVQADQIELARAGLYLELSSVAALSGLKQLLHAGAVSREANAVIVVTSHGYKEDAHYERPLEPVSLRSM</sequence>
<evidence type="ECO:0000259" key="3">
    <source>
        <dbReference type="Pfam" id="PF00291"/>
    </source>
</evidence>
<comment type="cofactor">
    <cofactor evidence="1">
        <name>pyridoxal 5'-phosphate</name>
        <dbReference type="ChEBI" id="CHEBI:597326"/>
    </cofactor>
</comment>
<keyword evidence="2" id="KW-0663">Pyridoxal phosphate</keyword>
<accession>A0ABU9QTR1</accession>
<dbReference type="Gene3D" id="3.40.50.1100">
    <property type="match status" value="2"/>
</dbReference>
<gene>
    <name evidence="4" type="ORF">V4C55_43715</name>
</gene>
<dbReference type="Pfam" id="PF00291">
    <property type="entry name" value="PALP"/>
    <property type="match status" value="1"/>
</dbReference>
<dbReference type="RefSeq" id="WP_201662783.1">
    <property type="nucleotide sequence ID" value="NZ_CAJHCS010000083.1"/>
</dbReference>
<dbReference type="InterPro" id="IPR001926">
    <property type="entry name" value="TrpB-like_PALP"/>
</dbReference>
<dbReference type="InterPro" id="IPR050214">
    <property type="entry name" value="Cys_Synth/Cystath_Beta-Synth"/>
</dbReference>
<comment type="caution">
    <text evidence="4">The sequence shown here is derived from an EMBL/GenBank/DDBJ whole genome shotgun (WGS) entry which is preliminary data.</text>
</comment>
<evidence type="ECO:0000256" key="2">
    <source>
        <dbReference type="ARBA" id="ARBA00022898"/>
    </source>
</evidence>
<proteinExistence type="predicted"/>
<feature type="domain" description="Tryptophan synthase beta chain-like PALP" evidence="3">
    <location>
        <begin position="71"/>
        <end position="370"/>
    </location>
</feature>
<reference evidence="4 5" key="1">
    <citation type="submission" date="2024-01" db="EMBL/GenBank/DDBJ databases">
        <title>The diversity of rhizobia nodulating Mimosa spp. in eleven states of Brazil covering several biomes is determined by host plant, location, and edaphic factors.</title>
        <authorList>
            <person name="Rouws L."/>
            <person name="Barauna A."/>
            <person name="Beukes C."/>
            <person name="De Faria S.M."/>
            <person name="Gross E."/>
            <person name="Dos Reis Junior F.B."/>
            <person name="Simon M."/>
            <person name="Maluk M."/>
            <person name="Odee D.W."/>
            <person name="Kenicer G."/>
            <person name="Young J.P.W."/>
            <person name="Reis V.M."/>
            <person name="Zilli J."/>
            <person name="James E.K."/>
        </authorList>
    </citation>
    <scope>NUCLEOTIDE SEQUENCE [LARGE SCALE GENOMIC DNA]</scope>
    <source>
        <strain evidence="4 5">JPY77</strain>
    </source>
</reference>
<evidence type="ECO:0000256" key="1">
    <source>
        <dbReference type="ARBA" id="ARBA00001933"/>
    </source>
</evidence>
<protein>
    <submittedName>
        <fullName evidence="4">Pyridoxal-phosphate dependent enzyme</fullName>
    </submittedName>
</protein>
<organism evidence="4 5">
    <name type="scientific">Paraburkholderia sabiae</name>
    <dbReference type="NCBI Taxonomy" id="273251"/>
    <lineage>
        <taxon>Bacteria</taxon>
        <taxon>Pseudomonadati</taxon>
        <taxon>Pseudomonadota</taxon>
        <taxon>Betaproteobacteria</taxon>
        <taxon>Burkholderiales</taxon>
        <taxon>Burkholderiaceae</taxon>
        <taxon>Paraburkholderia</taxon>
    </lineage>
</organism>
<name>A0ABU9QTR1_9BURK</name>
<dbReference type="EMBL" id="JAZHGC010000109">
    <property type="protein sequence ID" value="MEM5292538.1"/>
    <property type="molecule type" value="Genomic_DNA"/>
</dbReference>
<keyword evidence="5" id="KW-1185">Reference proteome</keyword>
<dbReference type="SUPFAM" id="SSF53686">
    <property type="entry name" value="Tryptophan synthase beta subunit-like PLP-dependent enzymes"/>
    <property type="match status" value="1"/>
</dbReference>
<evidence type="ECO:0000313" key="5">
    <source>
        <dbReference type="Proteomes" id="UP001494588"/>
    </source>
</evidence>
<dbReference type="Proteomes" id="UP001494588">
    <property type="component" value="Unassembled WGS sequence"/>
</dbReference>